<dbReference type="EMBL" id="JAYKXN010000006">
    <property type="protein sequence ID" value="KAK7278524.1"/>
    <property type="molecule type" value="Genomic_DNA"/>
</dbReference>
<organism evidence="2 3">
    <name type="scientific">Clitoria ternatea</name>
    <name type="common">Butterfly pea</name>
    <dbReference type="NCBI Taxonomy" id="43366"/>
    <lineage>
        <taxon>Eukaryota</taxon>
        <taxon>Viridiplantae</taxon>
        <taxon>Streptophyta</taxon>
        <taxon>Embryophyta</taxon>
        <taxon>Tracheophyta</taxon>
        <taxon>Spermatophyta</taxon>
        <taxon>Magnoliopsida</taxon>
        <taxon>eudicotyledons</taxon>
        <taxon>Gunneridae</taxon>
        <taxon>Pentapetalae</taxon>
        <taxon>rosids</taxon>
        <taxon>fabids</taxon>
        <taxon>Fabales</taxon>
        <taxon>Fabaceae</taxon>
        <taxon>Papilionoideae</taxon>
        <taxon>50 kb inversion clade</taxon>
        <taxon>NPAAA clade</taxon>
        <taxon>indigoferoid/millettioid clade</taxon>
        <taxon>Phaseoleae</taxon>
        <taxon>Clitoria</taxon>
    </lineage>
</organism>
<evidence type="ECO:0000256" key="1">
    <source>
        <dbReference type="SAM" id="MobiDB-lite"/>
    </source>
</evidence>
<protein>
    <submittedName>
        <fullName evidence="2">Uncharacterized protein</fullName>
    </submittedName>
</protein>
<feature type="compositionally biased region" description="Basic residues" evidence="1">
    <location>
        <begin position="162"/>
        <end position="177"/>
    </location>
</feature>
<evidence type="ECO:0000313" key="2">
    <source>
        <dbReference type="EMBL" id="KAK7278524.1"/>
    </source>
</evidence>
<sequence length="548" mass="60894">MVEGDEEELLSEEVGAKYECQANYAGLEESEEMVLMAYVDTLGEREESSDGNEEENVTDGNEEEDAAVPLTEPRNRRAPRWMYDYVSGEGLSDEEEEVVQFDGGIFISQQNYLPLPFLHAPPSLVVLPVDDREWHHQPSPPPHQHHAMANVGKAKANVQSKSKYKIKKKSKKVKKKNLHEDDNSSILSSAYAPSSVLSNTVLPWKVKSGKTPSPYHNDHVQPPMSPLPHYDVVEADNHTVDFVSEIAINEANPNMIHTNQEFVPVNNFAFEVTASPKPQFRNSPAPAHFRNTPARNSPAPQFKNSPMMPQFRNSPMPPYANSLKPHYASSPKPHYASSPKPQYMNSPKPQYMNSPAPQFRNSPTMPHFQNSPAVSKFNPAVAFNSSQRPTPMHPLGRMNDAGYEYATPMRSNLGRPLVMTEPELGPSSSEMAAEMAKYPVIDEGDSYTVGGWNLDESVEGLQTKLERWHTVLQPVSDLGEFSNGSYPTPTTKSTKSSRHSRRHTDGRAGLFSCFSKICGVEFSIVCGGDKAHNTRRRGTPSNLSGSSM</sequence>
<reference evidence="2 3" key="1">
    <citation type="submission" date="2024-01" db="EMBL/GenBank/DDBJ databases">
        <title>The genomes of 5 underutilized Papilionoideae crops provide insights into root nodulation and disease resistance.</title>
        <authorList>
            <person name="Yuan L."/>
        </authorList>
    </citation>
    <scope>NUCLEOTIDE SEQUENCE [LARGE SCALE GENOMIC DNA]</scope>
    <source>
        <strain evidence="2">LY-2023</strain>
        <tissue evidence="2">Leaf</tissue>
    </source>
</reference>
<feature type="region of interest" description="Disordered" evidence="1">
    <location>
        <begin position="40"/>
        <end position="73"/>
    </location>
</feature>
<feature type="region of interest" description="Disordered" evidence="1">
    <location>
        <begin position="157"/>
        <end position="181"/>
    </location>
</feature>
<feature type="compositionally biased region" description="Acidic residues" evidence="1">
    <location>
        <begin position="49"/>
        <end position="66"/>
    </location>
</feature>
<dbReference type="AlphaFoldDB" id="A0AAN9FMV9"/>
<gene>
    <name evidence="2" type="ORF">RJT34_23554</name>
</gene>
<proteinExistence type="predicted"/>
<accession>A0AAN9FMV9</accession>
<evidence type="ECO:0000313" key="3">
    <source>
        <dbReference type="Proteomes" id="UP001359559"/>
    </source>
</evidence>
<comment type="caution">
    <text evidence="2">The sequence shown here is derived from an EMBL/GenBank/DDBJ whole genome shotgun (WGS) entry which is preliminary data.</text>
</comment>
<feature type="region of interest" description="Disordered" evidence="1">
    <location>
        <begin position="479"/>
        <end position="503"/>
    </location>
</feature>
<keyword evidence="3" id="KW-1185">Reference proteome</keyword>
<feature type="region of interest" description="Disordered" evidence="1">
    <location>
        <begin position="282"/>
        <end position="345"/>
    </location>
</feature>
<dbReference type="Proteomes" id="UP001359559">
    <property type="component" value="Unassembled WGS sequence"/>
</dbReference>
<feature type="compositionally biased region" description="Polar residues" evidence="1">
    <location>
        <begin position="293"/>
        <end position="304"/>
    </location>
</feature>
<name>A0AAN9FMV9_CLITE</name>